<dbReference type="AlphaFoldDB" id="A0A7Y0LXX1"/>
<dbReference type="Proteomes" id="UP000562124">
    <property type="component" value="Unassembled WGS sequence"/>
</dbReference>
<protein>
    <submittedName>
        <fullName evidence="1">SIR2 family protein</fullName>
    </submittedName>
</protein>
<sequence>MTRGHVFVVRGRLEEIGWDVAVVPTDASFTVERHWWALWGGGDPAGVRPPDWGRQGAAPAVGRDDVWFLDVVEGDVPDVGRSLGRLLRAIDSAKPEPRNRRVRPLIAMPVLGSAGGGFNHVRGQLLEEILDVTDHAVDHLGIDVAIVALNASAFAALQAMRRTRGFRGLDDERLAVARQLGGVARAGELALFLGAGVSMSAGLPSWGELIRRLAPDDTPLDDLGLLDQAELLRRRWESREGRLGEEVVDVMDAGEPPALAHALLAGLDTREIITTNFDDLFERAVRSVSGDDDAIAVLPWMRPRADRPWILKMHGDVRRPQSIVLSRRDFVRYDAMWRPVGSVVQTLMLSRHLLVVGASLTDDNLLRLAHEVIDFRRMNQLDTPIGTVLTLGIKAAQAELWEGELDHVSVSDVVVPPRGADGRDAASDQTVRDLAIFLDALGMYASSDVSYLLDARYAAMLGGEDAREAAALARELHRAADALDDGGADDPWGALARALRAFGADVAQ</sequence>
<dbReference type="RefSeq" id="WP_169324647.1">
    <property type="nucleotide sequence ID" value="NZ_JABCJJ010000010.1"/>
</dbReference>
<organism evidence="1 2">
    <name type="scientific">Cellulomonas fimi</name>
    <dbReference type="NCBI Taxonomy" id="1708"/>
    <lineage>
        <taxon>Bacteria</taxon>
        <taxon>Bacillati</taxon>
        <taxon>Actinomycetota</taxon>
        <taxon>Actinomycetes</taxon>
        <taxon>Micrococcales</taxon>
        <taxon>Cellulomonadaceae</taxon>
        <taxon>Cellulomonas</taxon>
    </lineage>
</organism>
<dbReference type="InterPro" id="IPR029035">
    <property type="entry name" value="DHS-like_NAD/FAD-binding_dom"/>
</dbReference>
<gene>
    <name evidence="1" type="ORF">HIR71_08610</name>
</gene>
<dbReference type="Pfam" id="PF13289">
    <property type="entry name" value="SIR2_2"/>
    <property type="match status" value="1"/>
</dbReference>
<keyword evidence="2" id="KW-1185">Reference proteome</keyword>
<comment type="caution">
    <text evidence="1">The sequence shown here is derived from an EMBL/GenBank/DDBJ whole genome shotgun (WGS) entry which is preliminary data.</text>
</comment>
<accession>A0A7Y0LXX1</accession>
<dbReference type="Gene3D" id="3.40.50.1220">
    <property type="entry name" value="TPP-binding domain"/>
    <property type="match status" value="1"/>
</dbReference>
<evidence type="ECO:0000313" key="2">
    <source>
        <dbReference type="Proteomes" id="UP000562124"/>
    </source>
</evidence>
<reference evidence="1 2" key="1">
    <citation type="submission" date="2020-04" db="EMBL/GenBank/DDBJ databases">
        <title>Sequencing and Assembly of C. fimi.</title>
        <authorList>
            <person name="Ramsey A.R."/>
        </authorList>
    </citation>
    <scope>NUCLEOTIDE SEQUENCE [LARGE SCALE GENOMIC DNA]</scope>
    <source>
        <strain evidence="1 2">SB</strain>
    </source>
</reference>
<proteinExistence type="predicted"/>
<name>A0A7Y0LXX1_CELFI</name>
<evidence type="ECO:0000313" key="1">
    <source>
        <dbReference type="EMBL" id="NMR20277.1"/>
    </source>
</evidence>
<dbReference type="EMBL" id="JABCJJ010000010">
    <property type="protein sequence ID" value="NMR20277.1"/>
    <property type="molecule type" value="Genomic_DNA"/>
</dbReference>
<dbReference type="SUPFAM" id="SSF52467">
    <property type="entry name" value="DHS-like NAD/FAD-binding domain"/>
    <property type="match status" value="1"/>
</dbReference>